<sequence length="70" mass="7494">MQLFPMSSLCWMRCSSKSSTPLALATYPTSHGRAHALMAASSLRPSVILVYGSIFNNKDMTIGSTARNAG</sequence>
<dbReference type="AlphaFoldDB" id="A0A8R7TKM2"/>
<dbReference type="EnsemblPlants" id="TuG1812G0200004233.01.T01">
    <property type="protein sequence ID" value="TuG1812G0200004233.01.T01"/>
    <property type="gene ID" value="TuG1812G0200004233.01"/>
</dbReference>
<protein>
    <submittedName>
        <fullName evidence="1">Uncharacterized protein</fullName>
    </submittedName>
</protein>
<proteinExistence type="predicted"/>
<accession>A0A8R7TKM2</accession>
<name>A0A8R7TKM2_TRIUA</name>
<organism evidence="1 2">
    <name type="scientific">Triticum urartu</name>
    <name type="common">Red wild einkorn</name>
    <name type="synonym">Crithodium urartu</name>
    <dbReference type="NCBI Taxonomy" id="4572"/>
    <lineage>
        <taxon>Eukaryota</taxon>
        <taxon>Viridiplantae</taxon>
        <taxon>Streptophyta</taxon>
        <taxon>Embryophyta</taxon>
        <taxon>Tracheophyta</taxon>
        <taxon>Spermatophyta</taxon>
        <taxon>Magnoliopsida</taxon>
        <taxon>Liliopsida</taxon>
        <taxon>Poales</taxon>
        <taxon>Poaceae</taxon>
        <taxon>BOP clade</taxon>
        <taxon>Pooideae</taxon>
        <taxon>Triticodae</taxon>
        <taxon>Triticeae</taxon>
        <taxon>Triticinae</taxon>
        <taxon>Triticum</taxon>
    </lineage>
</organism>
<dbReference type="Gramene" id="TuG1812G0200004233.01.T01">
    <property type="protein sequence ID" value="TuG1812G0200004233.01.T01"/>
    <property type="gene ID" value="TuG1812G0200004233.01"/>
</dbReference>
<reference evidence="1" key="3">
    <citation type="submission" date="2022-06" db="UniProtKB">
        <authorList>
            <consortium name="EnsemblPlants"/>
        </authorList>
    </citation>
    <scope>IDENTIFICATION</scope>
</reference>
<dbReference type="Proteomes" id="UP000015106">
    <property type="component" value="Chromosome 2"/>
</dbReference>
<evidence type="ECO:0000313" key="1">
    <source>
        <dbReference type="EnsemblPlants" id="TuG1812G0200004233.01.T01"/>
    </source>
</evidence>
<reference evidence="1" key="2">
    <citation type="submission" date="2018-03" db="EMBL/GenBank/DDBJ databases">
        <title>The Triticum urartu genome reveals the dynamic nature of wheat genome evolution.</title>
        <authorList>
            <person name="Ling H."/>
            <person name="Ma B."/>
            <person name="Shi X."/>
            <person name="Liu H."/>
            <person name="Dong L."/>
            <person name="Sun H."/>
            <person name="Cao Y."/>
            <person name="Gao Q."/>
            <person name="Zheng S."/>
            <person name="Li Y."/>
            <person name="Yu Y."/>
            <person name="Du H."/>
            <person name="Qi M."/>
            <person name="Li Y."/>
            <person name="Yu H."/>
            <person name="Cui Y."/>
            <person name="Wang N."/>
            <person name="Chen C."/>
            <person name="Wu H."/>
            <person name="Zhao Y."/>
            <person name="Zhang J."/>
            <person name="Li Y."/>
            <person name="Zhou W."/>
            <person name="Zhang B."/>
            <person name="Hu W."/>
            <person name="Eijk M."/>
            <person name="Tang J."/>
            <person name="Witsenboer H."/>
            <person name="Zhao S."/>
            <person name="Li Z."/>
            <person name="Zhang A."/>
            <person name="Wang D."/>
            <person name="Liang C."/>
        </authorList>
    </citation>
    <scope>NUCLEOTIDE SEQUENCE [LARGE SCALE GENOMIC DNA]</scope>
    <source>
        <strain evidence="1">cv. G1812</strain>
    </source>
</reference>
<reference evidence="2" key="1">
    <citation type="journal article" date="2013" name="Nature">
        <title>Draft genome of the wheat A-genome progenitor Triticum urartu.</title>
        <authorList>
            <person name="Ling H.Q."/>
            <person name="Zhao S."/>
            <person name="Liu D."/>
            <person name="Wang J."/>
            <person name="Sun H."/>
            <person name="Zhang C."/>
            <person name="Fan H."/>
            <person name="Li D."/>
            <person name="Dong L."/>
            <person name="Tao Y."/>
            <person name="Gao C."/>
            <person name="Wu H."/>
            <person name="Li Y."/>
            <person name="Cui Y."/>
            <person name="Guo X."/>
            <person name="Zheng S."/>
            <person name="Wang B."/>
            <person name="Yu K."/>
            <person name="Liang Q."/>
            <person name="Yang W."/>
            <person name="Lou X."/>
            <person name="Chen J."/>
            <person name="Feng M."/>
            <person name="Jian J."/>
            <person name="Zhang X."/>
            <person name="Luo G."/>
            <person name="Jiang Y."/>
            <person name="Liu J."/>
            <person name="Wang Z."/>
            <person name="Sha Y."/>
            <person name="Zhang B."/>
            <person name="Wu H."/>
            <person name="Tang D."/>
            <person name="Shen Q."/>
            <person name="Xue P."/>
            <person name="Zou S."/>
            <person name="Wang X."/>
            <person name="Liu X."/>
            <person name="Wang F."/>
            <person name="Yang Y."/>
            <person name="An X."/>
            <person name="Dong Z."/>
            <person name="Zhang K."/>
            <person name="Zhang X."/>
            <person name="Luo M.C."/>
            <person name="Dvorak J."/>
            <person name="Tong Y."/>
            <person name="Wang J."/>
            <person name="Yang H."/>
            <person name="Li Z."/>
            <person name="Wang D."/>
            <person name="Zhang A."/>
            <person name="Wang J."/>
        </authorList>
    </citation>
    <scope>NUCLEOTIDE SEQUENCE</scope>
    <source>
        <strain evidence="2">cv. G1812</strain>
    </source>
</reference>
<evidence type="ECO:0000313" key="2">
    <source>
        <dbReference type="Proteomes" id="UP000015106"/>
    </source>
</evidence>
<keyword evidence="2" id="KW-1185">Reference proteome</keyword>